<reference evidence="2" key="1">
    <citation type="submission" date="2017-07" db="EMBL/GenBank/DDBJ databases">
        <title>Taro Niue Genome Assembly and Annotation.</title>
        <authorList>
            <person name="Atibalentja N."/>
            <person name="Keating K."/>
            <person name="Fields C.J."/>
        </authorList>
    </citation>
    <scope>NUCLEOTIDE SEQUENCE</scope>
    <source>
        <strain evidence="2">Niue_2</strain>
        <tissue evidence="2">Leaf</tissue>
    </source>
</reference>
<organism evidence="2 3">
    <name type="scientific">Colocasia esculenta</name>
    <name type="common">Wild taro</name>
    <name type="synonym">Arum esculentum</name>
    <dbReference type="NCBI Taxonomy" id="4460"/>
    <lineage>
        <taxon>Eukaryota</taxon>
        <taxon>Viridiplantae</taxon>
        <taxon>Streptophyta</taxon>
        <taxon>Embryophyta</taxon>
        <taxon>Tracheophyta</taxon>
        <taxon>Spermatophyta</taxon>
        <taxon>Magnoliopsida</taxon>
        <taxon>Liliopsida</taxon>
        <taxon>Araceae</taxon>
        <taxon>Aroideae</taxon>
        <taxon>Colocasieae</taxon>
        <taxon>Colocasia</taxon>
    </lineage>
</organism>
<keyword evidence="3" id="KW-1185">Reference proteome</keyword>
<feature type="region of interest" description="Disordered" evidence="1">
    <location>
        <begin position="19"/>
        <end position="39"/>
    </location>
</feature>
<proteinExistence type="predicted"/>
<dbReference type="EMBL" id="NMUH01000876">
    <property type="protein sequence ID" value="MQL86130.1"/>
    <property type="molecule type" value="Genomic_DNA"/>
</dbReference>
<name>A0A843UWW0_COLES</name>
<dbReference type="AlphaFoldDB" id="A0A843UWW0"/>
<dbReference type="Proteomes" id="UP000652761">
    <property type="component" value="Unassembled WGS sequence"/>
</dbReference>
<accession>A0A843UWW0</accession>
<evidence type="ECO:0000313" key="2">
    <source>
        <dbReference type="EMBL" id="MQL86130.1"/>
    </source>
</evidence>
<dbReference type="OrthoDB" id="2500381at2759"/>
<comment type="caution">
    <text evidence="2">The sequence shown here is derived from an EMBL/GenBank/DDBJ whole genome shotgun (WGS) entry which is preliminary data.</text>
</comment>
<sequence length="193" mass="20867">MADTAERGSQAKLVCVSPLRDHRRHSHSPLPSPSRRNHAPMEDACFEPDLIHSIFKLVWSKKPGRNEVIEIMDVAEVGVGASKKSRPTIGYCYHLLPPATIVWCLSPLPPVTAAIAIGALSTNPMLLVATATVFGHCLHRLLPHPSLPPPVSCHIVRSVSTCPDLVSTCCPISAKLFCWKLGLVSTCPDLVST</sequence>
<evidence type="ECO:0000313" key="3">
    <source>
        <dbReference type="Proteomes" id="UP000652761"/>
    </source>
</evidence>
<gene>
    <name evidence="2" type="ORF">Taro_018659</name>
</gene>
<protein>
    <submittedName>
        <fullName evidence="2">Uncharacterized protein</fullName>
    </submittedName>
</protein>
<evidence type="ECO:0000256" key="1">
    <source>
        <dbReference type="SAM" id="MobiDB-lite"/>
    </source>
</evidence>